<name>A0A8J5CWN7_CHIOP</name>
<organism evidence="3 4">
    <name type="scientific">Chionoecetes opilio</name>
    <name type="common">Atlantic snow crab</name>
    <name type="synonym">Cancer opilio</name>
    <dbReference type="NCBI Taxonomy" id="41210"/>
    <lineage>
        <taxon>Eukaryota</taxon>
        <taxon>Metazoa</taxon>
        <taxon>Ecdysozoa</taxon>
        <taxon>Arthropoda</taxon>
        <taxon>Crustacea</taxon>
        <taxon>Multicrustacea</taxon>
        <taxon>Malacostraca</taxon>
        <taxon>Eumalacostraca</taxon>
        <taxon>Eucarida</taxon>
        <taxon>Decapoda</taxon>
        <taxon>Pleocyemata</taxon>
        <taxon>Brachyura</taxon>
        <taxon>Eubrachyura</taxon>
        <taxon>Majoidea</taxon>
        <taxon>Majidae</taxon>
        <taxon>Chionoecetes</taxon>
    </lineage>
</organism>
<keyword evidence="3" id="KW-0675">Receptor</keyword>
<dbReference type="Pfam" id="PF15902">
    <property type="entry name" value="Sortilin-Vps10"/>
    <property type="match status" value="1"/>
</dbReference>
<proteinExistence type="predicted"/>
<keyword evidence="1" id="KW-0677">Repeat</keyword>
<dbReference type="SUPFAM" id="SSF110296">
    <property type="entry name" value="Oligoxyloglucan reducing end-specific cellobiohydrolase"/>
    <property type="match status" value="1"/>
</dbReference>
<sequence length="156" mass="17923">MSCDFQFVFTDVLNKYIFVTEDYGETVTAHKVGFIPSEVMFHPINAEVLLIHDTDDSERKLWISEDFGSTWRIIGMAVKSFFTSEFTSPPTLYIETQKRKDTESSSVLSSQELFREGTTPVKVIESTLEFEVKDEFLFAVKKSTVSNLQIRILSRV</sequence>
<dbReference type="InterPro" id="IPR050310">
    <property type="entry name" value="VPS10-sortilin"/>
</dbReference>
<dbReference type="PANTHER" id="PTHR12106">
    <property type="entry name" value="SORTILIN RELATED"/>
    <property type="match status" value="1"/>
</dbReference>
<gene>
    <name evidence="3" type="primary">SORL1_1</name>
    <name evidence="3" type="ORF">GWK47_045802</name>
</gene>
<comment type="caution">
    <text evidence="3">The sequence shown here is derived from an EMBL/GenBank/DDBJ whole genome shotgun (WGS) entry which is preliminary data.</text>
</comment>
<dbReference type="EMBL" id="JACEEZ010010569">
    <property type="protein sequence ID" value="KAG0721755.1"/>
    <property type="molecule type" value="Genomic_DNA"/>
</dbReference>
<evidence type="ECO:0000313" key="4">
    <source>
        <dbReference type="Proteomes" id="UP000770661"/>
    </source>
</evidence>
<dbReference type="OrthoDB" id="443634at2759"/>
<dbReference type="GO" id="GO:0016020">
    <property type="term" value="C:membrane"/>
    <property type="evidence" value="ECO:0007669"/>
    <property type="project" value="TreeGrafter"/>
</dbReference>
<feature type="domain" description="Sortilin N-terminal" evidence="2">
    <location>
        <begin position="7"/>
        <end position="145"/>
    </location>
</feature>
<keyword evidence="4" id="KW-1185">Reference proteome</keyword>
<evidence type="ECO:0000259" key="2">
    <source>
        <dbReference type="Pfam" id="PF15902"/>
    </source>
</evidence>
<dbReference type="GO" id="GO:0006892">
    <property type="term" value="P:post-Golgi vesicle-mediated transport"/>
    <property type="evidence" value="ECO:0007669"/>
    <property type="project" value="TreeGrafter"/>
</dbReference>
<dbReference type="AlphaFoldDB" id="A0A8J5CWN7"/>
<dbReference type="GO" id="GO:0005794">
    <property type="term" value="C:Golgi apparatus"/>
    <property type="evidence" value="ECO:0007669"/>
    <property type="project" value="TreeGrafter"/>
</dbReference>
<reference evidence="3" key="1">
    <citation type="submission" date="2020-07" db="EMBL/GenBank/DDBJ databases">
        <title>The High-quality genome of the commercially important snow crab, Chionoecetes opilio.</title>
        <authorList>
            <person name="Jeong J.-H."/>
            <person name="Ryu S."/>
        </authorList>
    </citation>
    <scope>NUCLEOTIDE SEQUENCE</scope>
    <source>
        <strain evidence="3">MADBK_172401_WGS</strain>
        <tissue evidence="3">Digestive gland</tissue>
    </source>
</reference>
<dbReference type="Proteomes" id="UP000770661">
    <property type="component" value="Unassembled WGS sequence"/>
</dbReference>
<accession>A0A8J5CWN7</accession>
<evidence type="ECO:0000256" key="1">
    <source>
        <dbReference type="ARBA" id="ARBA00022737"/>
    </source>
</evidence>
<dbReference type="InterPro" id="IPR031778">
    <property type="entry name" value="Sortilin_N"/>
</dbReference>
<dbReference type="PANTHER" id="PTHR12106:SF27">
    <property type="entry name" value="SORTILIN-RELATED RECEPTOR"/>
    <property type="match status" value="1"/>
</dbReference>
<evidence type="ECO:0000313" key="3">
    <source>
        <dbReference type="EMBL" id="KAG0721755.1"/>
    </source>
</evidence>
<protein>
    <submittedName>
        <fullName evidence="3">Sortilin-related receptor</fullName>
    </submittedName>
</protein>